<keyword evidence="3" id="KW-1185">Reference proteome</keyword>
<protein>
    <submittedName>
        <fullName evidence="2">UBIQUITIN_CONJUGAT_2 domain-containing protein</fullName>
    </submittedName>
</protein>
<dbReference type="OrthoDB" id="10069349at2759"/>
<dbReference type="PROSITE" id="PS50127">
    <property type="entry name" value="UBC_2"/>
    <property type="match status" value="1"/>
</dbReference>
<reference evidence="2" key="1">
    <citation type="journal article" date="2020" name="Ecol. Evol.">
        <title>Genome structure and content of the rice root-knot nematode (Meloidogyne graminicola).</title>
        <authorList>
            <person name="Phan N.T."/>
            <person name="Danchin E.G.J."/>
            <person name="Klopp C."/>
            <person name="Perfus-Barbeoch L."/>
            <person name="Kozlowski D.K."/>
            <person name="Koutsovoulos G.D."/>
            <person name="Lopez-Roques C."/>
            <person name="Bouchez O."/>
            <person name="Zahm M."/>
            <person name="Besnard G."/>
            <person name="Bellafiore S."/>
        </authorList>
    </citation>
    <scope>NUCLEOTIDE SEQUENCE</scope>
    <source>
        <strain evidence="2">VN-18</strain>
    </source>
</reference>
<evidence type="ECO:0000259" key="1">
    <source>
        <dbReference type="PROSITE" id="PS50127"/>
    </source>
</evidence>
<dbReference type="InterPro" id="IPR016135">
    <property type="entry name" value="UBQ-conjugating_enzyme/RWD"/>
</dbReference>
<dbReference type="InterPro" id="IPR000608">
    <property type="entry name" value="UBC"/>
</dbReference>
<evidence type="ECO:0000313" key="3">
    <source>
        <dbReference type="Proteomes" id="UP000605970"/>
    </source>
</evidence>
<dbReference type="AlphaFoldDB" id="A0A8S9ZVD7"/>
<dbReference type="Gene3D" id="3.10.110.10">
    <property type="entry name" value="Ubiquitin Conjugating Enzyme"/>
    <property type="match status" value="1"/>
</dbReference>
<accession>A0A8S9ZVD7</accession>
<dbReference type="Proteomes" id="UP000605970">
    <property type="component" value="Unassembled WGS sequence"/>
</dbReference>
<proteinExistence type="predicted"/>
<sequence length="101" mass="11299">MNLNNICLPSSSDVQAVGLPRKQSTTYHENVKSFLNSNQTSFVNLPSSIASHRLFEELYNLKNFSLPGCHTFPSSEDIFKWSVVLEGPTDTVYSNGIFLLN</sequence>
<gene>
    <name evidence="2" type="ORF">Mgra_00003350</name>
</gene>
<feature type="domain" description="UBC core" evidence="1">
    <location>
        <begin position="49"/>
        <end position="101"/>
    </location>
</feature>
<dbReference type="SUPFAM" id="SSF54495">
    <property type="entry name" value="UBC-like"/>
    <property type="match status" value="1"/>
</dbReference>
<evidence type="ECO:0000313" key="2">
    <source>
        <dbReference type="EMBL" id="KAF7637178.1"/>
    </source>
</evidence>
<dbReference type="EMBL" id="JABEBT010000022">
    <property type="protein sequence ID" value="KAF7637178.1"/>
    <property type="molecule type" value="Genomic_DNA"/>
</dbReference>
<comment type="caution">
    <text evidence="2">The sequence shown here is derived from an EMBL/GenBank/DDBJ whole genome shotgun (WGS) entry which is preliminary data.</text>
</comment>
<organism evidence="2 3">
    <name type="scientific">Meloidogyne graminicola</name>
    <dbReference type="NCBI Taxonomy" id="189291"/>
    <lineage>
        <taxon>Eukaryota</taxon>
        <taxon>Metazoa</taxon>
        <taxon>Ecdysozoa</taxon>
        <taxon>Nematoda</taxon>
        <taxon>Chromadorea</taxon>
        <taxon>Rhabditida</taxon>
        <taxon>Tylenchina</taxon>
        <taxon>Tylenchomorpha</taxon>
        <taxon>Tylenchoidea</taxon>
        <taxon>Meloidogynidae</taxon>
        <taxon>Meloidogyninae</taxon>
        <taxon>Meloidogyne</taxon>
    </lineage>
</organism>
<name>A0A8S9ZVD7_9BILA</name>